<proteinExistence type="predicted"/>
<dbReference type="Proteomes" id="UP000828390">
    <property type="component" value="Unassembled WGS sequence"/>
</dbReference>
<protein>
    <submittedName>
        <fullName evidence="2">Uncharacterized protein</fullName>
    </submittedName>
</protein>
<accession>A0A9D4MM32</accession>
<dbReference type="EMBL" id="JAIWYP010000001">
    <property type="protein sequence ID" value="KAH3877767.1"/>
    <property type="molecule type" value="Genomic_DNA"/>
</dbReference>
<reference evidence="2" key="2">
    <citation type="submission" date="2020-11" db="EMBL/GenBank/DDBJ databases">
        <authorList>
            <person name="McCartney M.A."/>
            <person name="Auch B."/>
            <person name="Kono T."/>
            <person name="Mallez S."/>
            <person name="Becker A."/>
            <person name="Gohl D.M."/>
            <person name="Silverstein K.A.T."/>
            <person name="Koren S."/>
            <person name="Bechman K.B."/>
            <person name="Herman A."/>
            <person name="Abrahante J.E."/>
            <person name="Garbe J."/>
        </authorList>
    </citation>
    <scope>NUCLEOTIDE SEQUENCE</scope>
    <source>
        <strain evidence="2">Duluth1</strain>
        <tissue evidence="2">Whole animal</tissue>
    </source>
</reference>
<evidence type="ECO:0000256" key="1">
    <source>
        <dbReference type="SAM" id="MobiDB-lite"/>
    </source>
</evidence>
<feature type="region of interest" description="Disordered" evidence="1">
    <location>
        <begin position="1"/>
        <end position="32"/>
    </location>
</feature>
<evidence type="ECO:0000313" key="2">
    <source>
        <dbReference type="EMBL" id="KAH3877767.1"/>
    </source>
</evidence>
<gene>
    <name evidence="2" type="ORF">DPMN_001645</name>
</gene>
<sequence>MMSAVRDTRRTIRKLSQAAERSSRCPRFRGETLTTEGLHADDECRSTINNHHS</sequence>
<keyword evidence="3" id="KW-1185">Reference proteome</keyword>
<name>A0A9D4MM32_DREPO</name>
<evidence type="ECO:0000313" key="3">
    <source>
        <dbReference type="Proteomes" id="UP000828390"/>
    </source>
</evidence>
<dbReference type="AlphaFoldDB" id="A0A9D4MM32"/>
<feature type="compositionally biased region" description="Basic and acidic residues" evidence="1">
    <location>
        <begin position="1"/>
        <end position="10"/>
    </location>
</feature>
<comment type="caution">
    <text evidence="2">The sequence shown here is derived from an EMBL/GenBank/DDBJ whole genome shotgun (WGS) entry which is preliminary data.</text>
</comment>
<reference evidence="2" key="1">
    <citation type="journal article" date="2019" name="bioRxiv">
        <title>The Genome of the Zebra Mussel, Dreissena polymorpha: A Resource for Invasive Species Research.</title>
        <authorList>
            <person name="McCartney M.A."/>
            <person name="Auch B."/>
            <person name="Kono T."/>
            <person name="Mallez S."/>
            <person name="Zhang Y."/>
            <person name="Obille A."/>
            <person name="Becker A."/>
            <person name="Abrahante J.E."/>
            <person name="Garbe J."/>
            <person name="Badalamenti J.P."/>
            <person name="Herman A."/>
            <person name="Mangelson H."/>
            <person name="Liachko I."/>
            <person name="Sullivan S."/>
            <person name="Sone E.D."/>
            <person name="Koren S."/>
            <person name="Silverstein K.A.T."/>
            <person name="Beckman K.B."/>
            <person name="Gohl D.M."/>
        </authorList>
    </citation>
    <scope>NUCLEOTIDE SEQUENCE</scope>
    <source>
        <strain evidence="2">Duluth1</strain>
        <tissue evidence="2">Whole animal</tissue>
    </source>
</reference>
<organism evidence="2 3">
    <name type="scientific">Dreissena polymorpha</name>
    <name type="common">Zebra mussel</name>
    <name type="synonym">Mytilus polymorpha</name>
    <dbReference type="NCBI Taxonomy" id="45954"/>
    <lineage>
        <taxon>Eukaryota</taxon>
        <taxon>Metazoa</taxon>
        <taxon>Spiralia</taxon>
        <taxon>Lophotrochozoa</taxon>
        <taxon>Mollusca</taxon>
        <taxon>Bivalvia</taxon>
        <taxon>Autobranchia</taxon>
        <taxon>Heteroconchia</taxon>
        <taxon>Euheterodonta</taxon>
        <taxon>Imparidentia</taxon>
        <taxon>Neoheterodontei</taxon>
        <taxon>Myida</taxon>
        <taxon>Dreissenoidea</taxon>
        <taxon>Dreissenidae</taxon>
        <taxon>Dreissena</taxon>
    </lineage>
</organism>